<evidence type="ECO:0000259" key="2">
    <source>
        <dbReference type="PROSITE" id="PS50196"/>
    </source>
</evidence>
<name>A0A8C6WF72_9GOBI</name>
<dbReference type="Pfam" id="PF00638">
    <property type="entry name" value="Ran_BP1"/>
    <property type="match status" value="1"/>
</dbReference>
<evidence type="ECO:0000313" key="3">
    <source>
        <dbReference type="Ensembl" id="ENSNMLP00000002906.1"/>
    </source>
</evidence>
<dbReference type="FunFam" id="2.30.29.30:FF:000018">
    <property type="entry name" value="E3 SUMO-protein ligase RanBP2"/>
    <property type="match status" value="1"/>
</dbReference>
<dbReference type="GO" id="GO:0005096">
    <property type="term" value="F:GTPase activator activity"/>
    <property type="evidence" value="ECO:0007669"/>
    <property type="project" value="TreeGrafter"/>
</dbReference>
<dbReference type="InterPro" id="IPR000156">
    <property type="entry name" value="Ran_bind_dom"/>
</dbReference>
<reference evidence="3" key="2">
    <citation type="submission" date="2025-09" db="UniProtKB">
        <authorList>
            <consortium name="Ensembl"/>
        </authorList>
    </citation>
    <scope>IDENTIFICATION</scope>
</reference>
<dbReference type="InterPro" id="IPR011993">
    <property type="entry name" value="PH-like_dom_sf"/>
</dbReference>
<sequence length="251" mass="27358">MYKTEDNDDIQFEPVVQMPDKVDLVTGEEDEELLYSQRVKLFRFDTDTSQWKERGVGVLKFLKNGSNGRLRILMRREQVLKVCANHWITTTMNLKPLSGSDKRAWVWSAMDFAEEGEGKTRNAAPVTPLDTSITTTSVTTTPSKTDTVLCGKAAIAVLEETTKERTEPCPEIQSSPAAGQSGSPSVAKAVMSPPKFVFGSDSIQKIFGAPKSTSITTETLTTKAKGFGQPGLTSVGIPAFNIPDNGKIKHG</sequence>
<accession>A0A8C6WF72</accession>
<organism evidence="3 4">
    <name type="scientific">Neogobius melanostomus</name>
    <name type="common">round goby</name>
    <dbReference type="NCBI Taxonomy" id="47308"/>
    <lineage>
        <taxon>Eukaryota</taxon>
        <taxon>Metazoa</taxon>
        <taxon>Chordata</taxon>
        <taxon>Craniata</taxon>
        <taxon>Vertebrata</taxon>
        <taxon>Euteleostomi</taxon>
        <taxon>Actinopterygii</taxon>
        <taxon>Neopterygii</taxon>
        <taxon>Teleostei</taxon>
        <taxon>Neoteleostei</taxon>
        <taxon>Acanthomorphata</taxon>
        <taxon>Gobiaria</taxon>
        <taxon>Gobiiformes</taxon>
        <taxon>Gobioidei</taxon>
        <taxon>Gobiidae</taxon>
        <taxon>Benthophilinae</taxon>
        <taxon>Neogobiini</taxon>
        <taxon>Neogobius</taxon>
    </lineage>
</organism>
<dbReference type="GO" id="GO:0005737">
    <property type="term" value="C:cytoplasm"/>
    <property type="evidence" value="ECO:0007669"/>
    <property type="project" value="TreeGrafter"/>
</dbReference>
<feature type="region of interest" description="Disordered" evidence="1">
    <location>
        <begin position="163"/>
        <end position="186"/>
    </location>
</feature>
<evidence type="ECO:0000313" key="4">
    <source>
        <dbReference type="Proteomes" id="UP000694523"/>
    </source>
</evidence>
<dbReference type="SUPFAM" id="SSF50729">
    <property type="entry name" value="PH domain-like"/>
    <property type="match status" value="1"/>
</dbReference>
<reference evidence="3" key="1">
    <citation type="submission" date="2025-08" db="UniProtKB">
        <authorList>
            <consortium name="Ensembl"/>
        </authorList>
    </citation>
    <scope>IDENTIFICATION</scope>
</reference>
<dbReference type="Gene3D" id="2.30.29.30">
    <property type="entry name" value="Pleckstrin-homology domain (PH domain)/Phosphotyrosine-binding domain (PTB)"/>
    <property type="match status" value="1"/>
</dbReference>
<keyword evidence="4" id="KW-1185">Reference proteome</keyword>
<dbReference type="Proteomes" id="UP000694523">
    <property type="component" value="Unplaced"/>
</dbReference>
<dbReference type="Ensembl" id="ENSNMLT00000003344.1">
    <property type="protein sequence ID" value="ENSNMLP00000002906.1"/>
    <property type="gene ID" value="ENSNMLG00000002121.1"/>
</dbReference>
<dbReference type="GO" id="GO:0006607">
    <property type="term" value="P:NLS-bearing protein import into nucleus"/>
    <property type="evidence" value="ECO:0007669"/>
    <property type="project" value="TreeGrafter"/>
</dbReference>
<dbReference type="PROSITE" id="PS50196">
    <property type="entry name" value="RANBD1"/>
    <property type="match status" value="1"/>
</dbReference>
<dbReference type="GO" id="GO:0005643">
    <property type="term" value="C:nuclear pore"/>
    <property type="evidence" value="ECO:0007669"/>
    <property type="project" value="TreeGrafter"/>
</dbReference>
<feature type="compositionally biased region" description="Low complexity" evidence="1">
    <location>
        <begin position="173"/>
        <end position="185"/>
    </location>
</feature>
<protein>
    <recommendedName>
        <fullName evidence="2">RanBD1 domain-containing protein</fullName>
    </recommendedName>
</protein>
<feature type="domain" description="RanBD1" evidence="2">
    <location>
        <begin position="11"/>
        <end position="124"/>
    </location>
</feature>
<dbReference type="PANTHER" id="PTHR23138:SF87">
    <property type="entry name" value="E3 SUMO-PROTEIN LIGASE RANBP2"/>
    <property type="match status" value="1"/>
</dbReference>
<dbReference type="PANTHER" id="PTHR23138">
    <property type="entry name" value="RAN BINDING PROTEIN"/>
    <property type="match status" value="1"/>
</dbReference>
<dbReference type="InterPro" id="IPR045255">
    <property type="entry name" value="RanBP1-like"/>
</dbReference>
<evidence type="ECO:0000256" key="1">
    <source>
        <dbReference type="SAM" id="MobiDB-lite"/>
    </source>
</evidence>
<dbReference type="AlphaFoldDB" id="A0A8C6WF72"/>
<dbReference type="SMART" id="SM00160">
    <property type="entry name" value="RanBD"/>
    <property type="match status" value="1"/>
</dbReference>
<proteinExistence type="predicted"/>